<dbReference type="InterPro" id="IPR013216">
    <property type="entry name" value="Methyltransf_11"/>
</dbReference>
<dbReference type="InterPro" id="IPR050508">
    <property type="entry name" value="Methyltransf_Superfamily"/>
</dbReference>
<dbReference type="EMBL" id="JADQTO010000018">
    <property type="protein sequence ID" value="MBG0566154.1"/>
    <property type="molecule type" value="Genomic_DNA"/>
</dbReference>
<accession>A0A931C9W3</accession>
<evidence type="ECO:0000313" key="3">
    <source>
        <dbReference type="Proteomes" id="UP000598146"/>
    </source>
</evidence>
<dbReference type="RefSeq" id="WP_196417925.1">
    <property type="nucleotide sequence ID" value="NZ_JADQTO010000018.1"/>
</dbReference>
<dbReference type="CDD" id="cd02440">
    <property type="entry name" value="AdoMet_MTases"/>
    <property type="match status" value="1"/>
</dbReference>
<dbReference type="PANTHER" id="PTHR42912:SF93">
    <property type="entry name" value="N6-ADENOSINE-METHYLTRANSFERASE TMT1A"/>
    <property type="match status" value="1"/>
</dbReference>
<proteinExistence type="predicted"/>
<dbReference type="Gene3D" id="3.40.50.150">
    <property type="entry name" value="Vaccinia Virus protein VP39"/>
    <property type="match status" value="1"/>
</dbReference>
<dbReference type="GO" id="GO:0032259">
    <property type="term" value="P:methylation"/>
    <property type="evidence" value="ECO:0007669"/>
    <property type="project" value="UniProtKB-KW"/>
</dbReference>
<dbReference type="GO" id="GO:0008757">
    <property type="term" value="F:S-adenosylmethionine-dependent methyltransferase activity"/>
    <property type="evidence" value="ECO:0007669"/>
    <property type="project" value="InterPro"/>
</dbReference>
<keyword evidence="3" id="KW-1185">Reference proteome</keyword>
<evidence type="ECO:0000259" key="1">
    <source>
        <dbReference type="Pfam" id="PF08241"/>
    </source>
</evidence>
<evidence type="ECO:0000313" key="2">
    <source>
        <dbReference type="EMBL" id="MBG0566154.1"/>
    </source>
</evidence>
<sequence length="278" mass="30745">MRNDSSYDVRRIARSVPAEIKRLGAQVELFADAEMRAYRRFGLRAGMAVADLGCGPGFLLQALRTAEPDLVLTGMDIEPLLLEQARELLDDGGPAITLLEGSIEKTGLPDESFDFVVSRLVLEHLADPMIALHEVHRVLRPGGIVVFVDNDFAMHVMTHPHIPELDDLYQAYCRSRRDEGGNPTIGRELPALLRAAGFGDIHFDVLSAHSQVTGIDAFLRSEGSGIPLQLVRDGYLDSRTLARLSVGWRAMRRRDDHAIIRQLYAAAGRKAHPAGDRH</sequence>
<keyword evidence="2" id="KW-0489">Methyltransferase</keyword>
<dbReference type="Proteomes" id="UP000598146">
    <property type="component" value="Unassembled WGS sequence"/>
</dbReference>
<keyword evidence="2" id="KW-0808">Transferase</keyword>
<protein>
    <submittedName>
        <fullName evidence="2">Methyltransferase domain-containing protein</fullName>
    </submittedName>
</protein>
<dbReference type="AlphaFoldDB" id="A0A931C9W3"/>
<organism evidence="2 3">
    <name type="scientific">Actinoplanes aureus</name>
    <dbReference type="NCBI Taxonomy" id="2792083"/>
    <lineage>
        <taxon>Bacteria</taxon>
        <taxon>Bacillati</taxon>
        <taxon>Actinomycetota</taxon>
        <taxon>Actinomycetes</taxon>
        <taxon>Micromonosporales</taxon>
        <taxon>Micromonosporaceae</taxon>
        <taxon>Actinoplanes</taxon>
    </lineage>
</organism>
<dbReference type="SUPFAM" id="SSF53335">
    <property type="entry name" value="S-adenosyl-L-methionine-dependent methyltransferases"/>
    <property type="match status" value="1"/>
</dbReference>
<name>A0A931C9W3_9ACTN</name>
<feature type="domain" description="Methyltransferase type 11" evidence="1">
    <location>
        <begin position="51"/>
        <end position="147"/>
    </location>
</feature>
<dbReference type="Pfam" id="PF08241">
    <property type="entry name" value="Methyltransf_11"/>
    <property type="match status" value="1"/>
</dbReference>
<dbReference type="PANTHER" id="PTHR42912">
    <property type="entry name" value="METHYLTRANSFERASE"/>
    <property type="match status" value="1"/>
</dbReference>
<dbReference type="InterPro" id="IPR029063">
    <property type="entry name" value="SAM-dependent_MTases_sf"/>
</dbReference>
<comment type="caution">
    <text evidence="2">The sequence shown here is derived from an EMBL/GenBank/DDBJ whole genome shotgun (WGS) entry which is preliminary data.</text>
</comment>
<reference evidence="2" key="1">
    <citation type="submission" date="2020-11" db="EMBL/GenBank/DDBJ databases">
        <title>Isolation and identification of active actinomycetes.</title>
        <authorList>
            <person name="Sun X."/>
        </authorList>
    </citation>
    <scope>NUCLEOTIDE SEQUENCE</scope>
    <source>
        <strain evidence="2">NEAU-A11</strain>
    </source>
</reference>
<gene>
    <name evidence="2" type="ORF">I4J89_32375</name>
</gene>